<accession>A0A024SD78</accession>
<evidence type="ECO:0000313" key="2">
    <source>
        <dbReference type="Proteomes" id="UP000024376"/>
    </source>
</evidence>
<name>A0A024SD78_HYPJR</name>
<protein>
    <submittedName>
        <fullName evidence="1">Uncharacterized protein</fullName>
    </submittedName>
</protein>
<evidence type="ECO:0000313" key="1">
    <source>
        <dbReference type="EMBL" id="ETS02157.1"/>
    </source>
</evidence>
<sequence>MTVLGRKRCLCLHPGPDRGDAPSTLEYKARSRRPYEQPRGAHGVAASPTIPVPSCMSAPDAAMIRFDPPLPNLPAQ</sequence>
<gene>
    <name evidence="1" type="ORF">M419DRAFT_8512</name>
</gene>
<dbReference type="EMBL" id="KI911146">
    <property type="protein sequence ID" value="ETS02157.1"/>
    <property type="molecule type" value="Genomic_DNA"/>
</dbReference>
<dbReference type="HOGENOM" id="CLU_2656233_0_0_1"/>
<dbReference type="AlphaFoldDB" id="A0A024SD78"/>
<dbReference type="Proteomes" id="UP000024376">
    <property type="component" value="Unassembled WGS sequence"/>
</dbReference>
<reference evidence="2" key="1">
    <citation type="journal article" date="2013" name="Ind. Biotechnol.">
        <title>Comparative genomics analysis of Trichoderma reesei strains.</title>
        <authorList>
            <person name="Koike H."/>
            <person name="Aerts A."/>
            <person name="LaButti K."/>
            <person name="Grigoriev I.V."/>
            <person name="Baker S.E."/>
        </authorList>
    </citation>
    <scope>NUCLEOTIDE SEQUENCE [LARGE SCALE GENOMIC DNA]</scope>
    <source>
        <strain evidence="2">ATCC 56765 / BCRC 32924 / NRRL 11460 / Rut C-30</strain>
    </source>
</reference>
<organism evidence="1 2">
    <name type="scientific">Hypocrea jecorina (strain ATCC 56765 / BCRC 32924 / NRRL 11460 / Rut C-30)</name>
    <name type="common">Trichoderma reesei</name>
    <dbReference type="NCBI Taxonomy" id="1344414"/>
    <lineage>
        <taxon>Eukaryota</taxon>
        <taxon>Fungi</taxon>
        <taxon>Dikarya</taxon>
        <taxon>Ascomycota</taxon>
        <taxon>Pezizomycotina</taxon>
        <taxon>Sordariomycetes</taxon>
        <taxon>Hypocreomycetidae</taxon>
        <taxon>Hypocreales</taxon>
        <taxon>Hypocreaceae</taxon>
        <taxon>Trichoderma</taxon>
    </lineage>
</organism>
<proteinExistence type="predicted"/>
<dbReference type="KEGG" id="trr:M419DRAFT_8512"/>